<reference evidence="1 2" key="1">
    <citation type="submission" date="2023-01" db="EMBL/GenBank/DDBJ databases">
        <title>Novel diversity within Roseofilum (Cyanobacteria; Desertifilaceae) from marine benthic mats with descriptions of four novel species.</title>
        <authorList>
            <person name="Wang Y."/>
            <person name="Berthold D.E."/>
            <person name="Hu J."/>
            <person name="Lefler F.W."/>
            <person name="Laughinghouse H.D. IV."/>
        </authorList>
    </citation>
    <scope>NUCLEOTIDE SEQUENCE [LARGE SCALE GENOMIC DNA]</scope>
    <source>
        <strain evidence="1 2">BLCC-M114</strain>
    </source>
</reference>
<dbReference type="EMBL" id="JAQOSO010000017">
    <property type="protein sequence ID" value="MDJ1173281.1"/>
    <property type="molecule type" value="Genomic_DNA"/>
</dbReference>
<protein>
    <submittedName>
        <fullName evidence="1">Uncharacterized protein</fullName>
    </submittedName>
</protein>
<accession>A0ABT7B289</accession>
<name>A0ABT7B289_9CYAN</name>
<evidence type="ECO:0000313" key="1">
    <source>
        <dbReference type="EMBL" id="MDJ1173281.1"/>
    </source>
</evidence>
<dbReference type="Proteomes" id="UP001235849">
    <property type="component" value="Unassembled WGS sequence"/>
</dbReference>
<keyword evidence="2" id="KW-1185">Reference proteome</keyword>
<organism evidence="1 2">
    <name type="scientific">Roseofilum capinflatum BLCC-M114</name>
    <dbReference type="NCBI Taxonomy" id="3022440"/>
    <lineage>
        <taxon>Bacteria</taxon>
        <taxon>Bacillati</taxon>
        <taxon>Cyanobacteriota</taxon>
        <taxon>Cyanophyceae</taxon>
        <taxon>Desertifilales</taxon>
        <taxon>Desertifilaceae</taxon>
        <taxon>Roseofilum</taxon>
        <taxon>Roseofilum capinflatum</taxon>
    </lineage>
</organism>
<proteinExistence type="predicted"/>
<gene>
    <name evidence="1" type="ORF">PMG25_04170</name>
</gene>
<evidence type="ECO:0000313" key="2">
    <source>
        <dbReference type="Proteomes" id="UP001235849"/>
    </source>
</evidence>
<sequence>MESPVSKSIIRERSQISTIPSLFPMRVPLYSWHTFPGGDRVQ</sequence>
<dbReference type="RefSeq" id="WP_283765653.1">
    <property type="nucleotide sequence ID" value="NZ_JAQOSO010000017.1"/>
</dbReference>
<comment type="caution">
    <text evidence="1">The sequence shown here is derived from an EMBL/GenBank/DDBJ whole genome shotgun (WGS) entry which is preliminary data.</text>
</comment>